<evidence type="ECO:0000256" key="2">
    <source>
        <dbReference type="SAM" id="MobiDB-lite"/>
    </source>
</evidence>
<dbReference type="Gene3D" id="2.60.120.200">
    <property type="match status" value="1"/>
</dbReference>
<keyword evidence="3" id="KW-0472">Membrane</keyword>
<dbReference type="InterPro" id="IPR008160">
    <property type="entry name" value="Collagen"/>
</dbReference>
<keyword evidence="3" id="KW-0812">Transmembrane</keyword>
<feature type="transmembrane region" description="Helical" evidence="3">
    <location>
        <begin position="306"/>
        <end position="330"/>
    </location>
</feature>
<feature type="non-terminal residue" evidence="5">
    <location>
        <position position="1"/>
    </location>
</feature>
<dbReference type="OrthoDB" id="6161718at2759"/>
<dbReference type="InterPro" id="IPR048287">
    <property type="entry name" value="TSPN-like_N"/>
</dbReference>
<keyword evidence="3" id="KW-1133">Transmembrane helix</keyword>
<dbReference type="GO" id="GO:0005581">
    <property type="term" value="C:collagen trimer"/>
    <property type="evidence" value="ECO:0007669"/>
    <property type="project" value="UniProtKB-KW"/>
</dbReference>
<evidence type="ECO:0000313" key="5">
    <source>
        <dbReference type="EMBL" id="PIK55422.1"/>
    </source>
</evidence>
<dbReference type="Proteomes" id="UP000230750">
    <property type="component" value="Unassembled WGS sequence"/>
</dbReference>
<evidence type="ECO:0000259" key="4">
    <source>
        <dbReference type="SMART" id="SM00210"/>
    </source>
</evidence>
<dbReference type="EMBL" id="MRZV01000215">
    <property type="protein sequence ID" value="PIK55422.1"/>
    <property type="molecule type" value="Genomic_DNA"/>
</dbReference>
<organism evidence="5 6">
    <name type="scientific">Stichopus japonicus</name>
    <name type="common">Sea cucumber</name>
    <dbReference type="NCBI Taxonomy" id="307972"/>
    <lineage>
        <taxon>Eukaryota</taxon>
        <taxon>Metazoa</taxon>
        <taxon>Echinodermata</taxon>
        <taxon>Eleutherozoa</taxon>
        <taxon>Echinozoa</taxon>
        <taxon>Holothuroidea</taxon>
        <taxon>Aspidochirotacea</taxon>
        <taxon>Aspidochirotida</taxon>
        <taxon>Stichopodidae</taxon>
        <taxon>Apostichopus</taxon>
    </lineage>
</organism>
<keyword evidence="5" id="KW-0176">Collagen</keyword>
<proteinExistence type="predicted"/>
<dbReference type="InterPro" id="IPR013320">
    <property type="entry name" value="ConA-like_dom_sf"/>
</dbReference>
<reference evidence="5 6" key="1">
    <citation type="journal article" date="2017" name="PLoS Biol.">
        <title>The sea cucumber genome provides insights into morphological evolution and visceral regeneration.</title>
        <authorList>
            <person name="Zhang X."/>
            <person name="Sun L."/>
            <person name="Yuan J."/>
            <person name="Sun Y."/>
            <person name="Gao Y."/>
            <person name="Zhang L."/>
            <person name="Li S."/>
            <person name="Dai H."/>
            <person name="Hamel J.F."/>
            <person name="Liu C."/>
            <person name="Yu Y."/>
            <person name="Liu S."/>
            <person name="Lin W."/>
            <person name="Guo K."/>
            <person name="Jin S."/>
            <person name="Xu P."/>
            <person name="Storey K.B."/>
            <person name="Huan P."/>
            <person name="Zhang T."/>
            <person name="Zhou Y."/>
            <person name="Zhang J."/>
            <person name="Lin C."/>
            <person name="Li X."/>
            <person name="Xing L."/>
            <person name="Huo D."/>
            <person name="Sun M."/>
            <person name="Wang L."/>
            <person name="Mercier A."/>
            <person name="Li F."/>
            <person name="Yang H."/>
            <person name="Xiang J."/>
        </authorList>
    </citation>
    <scope>NUCLEOTIDE SEQUENCE [LARGE SCALE GENOMIC DNA]</scope>
    <source>
        <strain evidence="5">Shaxun</strain>
        <tissue evidence="5">Muscle</tissue>
    </source>
</reference>
<comment type="caution">
    <text evidence="5">The sequence shown here is derived from an EMBL/GenBank/DDBJ whole genome shotgun (WGS) entry which is preliminary data.</text>
</comment>
<dbReference type="Pfam" id="PF01391">
    <property type="entry name" value="Collagen"/>
    <property type="match status" value="1"/>
</dbReference>
<evidence type="ECO:0000313" key="6">
    <source>
        <dbReference type="Proteomes" id="UP000230750"/>
    </source>
</evidence>
<name>A0A2G8L590_STIJA</name>
<feature type="compositionally biased region" description="Low complexity" evidence="2">
    <location>
        <begin position="251"/>
        <end position="282"/>
    </location>
</feature>
<dbReference type="SMART" id="SM00210">
    <property type="entry name" value="TSPN"/>
    <property type="match status" value="1"/>
</dbReference>
<feature type="domain" description="Thrombospondin-like N-terminal" evidence="4">
    <location>
        <begin position="9"/>
        <end position="196"/>
    </location>
</feature>
<dbReference type="PANTHER" id="PTHR24637">
    <property type="entry name" value="COLLAGEN"/>
    <property type="match status" value="1"/>
</dbReference>
<evidence type="ECO:0000256" key="1">
    <source>
        <dbReference type="ARBA" id="ARBA00022737"/>
    </source>
</evidence>
<keyword evidence="1" id="KW-0677">Repeat</keyword>
<evidence type="ECO:0000256" key="3">
    <source>
        <dbReference type="SAM" id="Phobius"/>
    </source>
</evidence>
<feature type="region of interest" description="Disordered" evidence="2">
    <location>
        <begin position="215"/>
        <end position="294"/>
    </location>
</feature>
<protein>
    <submittedName>
        <fullName evidence="5">Putative collagen alpha-1(IX) chain</fullName>
    </submittedName>
</protein>
<sequence length="416" mass="45194">HHFFHLIQGWDVIRLFGLDEIDSSNVVKVITGSNEFQTAYRLGKRHDISASTASLFPQGIPTEFALVTTFRVTRQSQTQDWFLWDVQDQFGVPQLAVRLEGQSKVLKFVFIDANGNVQSVDLRPSEVLFDKEWHKLAIGIHQNSVDLFIDCEYITTVRIQNRGVVDIQGMVRVGRTSLTNEPVPFELQWMIMHCDADFPLGDDCMELPPKRVVEPTEEPEQCPVICPEGPQGEKGEQGERGFTGQRGIEGEAGAPGRPGVPGARGFTGPQGETGATGAPGATGSKGDTGERGVPGLNGAPGLRVRLMLSGCLLICLFVCTSLLSFINCLVDKTFSWTHQPGRAACNPGPPGRDGAAGPKVTIEAVSGLNGSDLDSLGIHGIGRQAILRRSCRLHMNRPSTSRSTAARFHDGKMLLN</sequence>
<gene>
    <name evidence="5" type="ORF">BSL78_07650</name>
</gene>
<dbReference type="AlphaFoldDB" id="A0A2G8L590"/>
<dbReference type="PANTHER" id="PTHR24637:SF334">
    <property type="entry name" value="NEMATODE CUTICLE COLLAGEN N-TERMINAL DOMAIN-CONTAINING PROTEIN"/>
    <property type="match status" value="1"/>
</dbReference>
<accession>A0A2G8L590</accession>
<dbReference type="SUPFAM" id="SSF49899">
    <property type="entry name" value="Concanavalin A-like lectins/glucanases"/>
    <property type="match status" value="1"/>
</dbReference>
<keyword evidence="6" id="KW-1185">Reference proteome</keyword>
<dbReference type="STRING" id="307972.A0A2G8L590"/>